<organism evidence="2 3">
    <name type="scientific">Oryza sativa subsp. indica</name>
    <name type="common">Rice</name>
    <dbReference type="NCBI Taxonomy" id="39946"/>
    <lineage>
        <taxon>Eukaryota</taxon>
        <taxon>Viridiplantae</taxon>
        <taxon>Streptophyta</taxon>
        <taxon>Embryophyta</taxon>
        <taxon>Tracheophyta</taxon>
        <taxon>Spermatophyta</taxon>
        <taxon>Magnoliopsida</taxon>
        <taxon>Liliopsida</taxon>
        <taxon>Poales</taxon>
        <taxon>Poaceae</taxon>
        <taxon>BOP clade</taxon>
        <taxon>Oryzoideae</taxon>
        <taxon>Oryzeae</taxon>
        <taxon>Oryzinae</taxon>
        <taxon>Oryza</taxon>
        <taxon>Oryza sativa</taxon>
    </lineage>
</organism>
<evidence type="ECO:0000256" key="1">
    <source>
        <dbReference type="SAM" id="MobiDB-lite"/>
    </source>
</evidence>
<evidence type="ECO:0000313" key="2">
    <source>
        <dbReference type="EMBL" id="EEC79044.1"/>
    </source>
</evidence>
<reference evidence="2 3" key="1">
    <citation type="journal article" date="2005" name="PLoS Biol.">
        <title>The genomes of Oryza sativa: a history of duplications.</title>
        <authorList>
            <person name="Yu J."/>
            <person name="Wang J."/>
            <person name="Lin W."/>
            <person name="Li S."/>
            <person name="Li H."/>
            <person name="Zhou J."/>
            <person name="Ni P."/>
            <person name="Dong W."/>
            <person name="Hu S."/>
            <person name="Zeng C."/>
            <person name="Zhang J."/>
            <person name="Zhang Y."/>
            <person name="Li R."/>
            <person name="Xu Z."/>
            <person name="Li S."/>
            <person name="Li X."/>
            <person name="Zheng H."/>
            <person name="Cong L."/>
            <person name="Lin L."/>
            <person name="Yin J."/>
            <person name="Geng J."/>
            <person name="Li G."/>
            <person name="Shi J."/>
            <person name="Liu J."/>
            <person name="Lv H."/>
            <person name="Li J."/>
            <person name="Wang J."/>
            <person name="Deng Y."/>
            <person name="Ran L."/>
            <person name="Shi X."/>
            <person name="Wang X."/>
            <person name="Wu Q."/>
            <person name="Li C."/>
            <person name="Ren X."/>
            <person name="Wang J."/>
            <person name="Wang X."/>
            <person name="Li D."/>
            <person name="Liu D."/>
            <person name="Zhang X."/>
            <person name="Ji Z."/>
            <person name="Zhao W."/>
            <person name="Sun Y."/>
            <person name="Zhang Z."/>
            <person name="Bao J."/>
            <person name="Han Y."/>
            <person name="Dong L."/>
            <person name="Ji J."/>
            <person name="Chen P."/>
            <person name="Wu S."/>
            <person name="Liu J."/>
            <person name="Xiao Y."/>
            <person name="Bu D."/>
            <person name="Tan J."/>
            <person name="Yang L."/>
            <person name="Ye C."/>
            <person name="Zhang J."/>
            <person name="Xu J."/>
            <person name="Zhou Y."/>
            <person name="Yu Y."/>
            <person name="Zhang B."/>
            <person name="Zhuang S."/>
            <person name="Wei H."/>
            <person name="Liu B."/>
            <person name="Lei M."/>
            <person name="Yu H."/>
            <person name="Li Y."/>
            <person name="Xu H."/>
            <person name="Wei S."/>
            <person name="He X."/>
            <person name="Fang L."/>
            <person name="Zhang Z."/>
            <person name="Zhang Y."/>
            <person name="Huang X."/>
            <person name="Su Z."/>
            <person name="Tong W."/>
            <person name="Li J."/>
            <person name="Tong Z."/>
            <person name="Li S."/>
            <person name="Ye J."/>
            <person name="Wang L."/>
            <person name="Fang L."/>
            <person name="Lei T."/>
            <person name="Chen C."/>
            <person name="Chen H."/>
            <person name="Xu Z."/>
            <person name="Li H."/>
            <person name="Huang H."/>
            <person name="Zhang F."/>
            <person name="Xu H."/>
            <person name="Li N."/>
            <person name="Zhao C."/>
            <person name="Li S."/>
            <person name="Dong L."/>
            <person name="Huang Y."/>
            <person name="Li L."/>
            <person name="Xi Y."/>
            <person name="Qi Q."/>
            <person name="Li W."/>
            <person name="Zhang B."/>
            <person name="Hu W."/>
            <person name="Zhang Y."/>
            <person name="Tian X."/>
            <person name="Jiao Y."/>
            <person name="Liang X."/>
            <person name="Jin J."/>
            <person name="Gao L."/>
            <person name="Zheng W."/>
            <person name="Hao B."/>
            <person name="Liu S."/>
            <person name="Wang W."/>
            <person name="Yuan L."/>
            <person name="Cao M."/>
            <person name="McDermott J."/>
            <person name="Samudrala R."/>
            <person name="Wang J."/>
            <person name="Wong G.K."/>
            <person name="Yang H."/>
        </authorList>
    </citation>
    <scope>NUCLEOTIDE SEQUENCE [LARGE SCALE GENOMIC DNA]</scope>
    <source>
        <strain evidence="3">cv. 93-11</strain>
    </source>
</reference>
<feature type="compositionally biased region" description="Basic and acidic residues" evidence="1">
    <location>
        <begin position="60"/>
        <end position="71"/>
    </location>
</feature>
<dbReference type="EMBL" id="CM000130">
    <property type="protein sequence ID" value="EEC79044.1"/>
    <property type="molecule type" value="Genomic_DNA"/>
</dbReference>
<protein>
    <submittedName>
        <fullName evidence="2">Uncharacterized protein</fullName>
    </submittedName>
</protein>
<proteinExistence type="predicted"/>
<dbReference type="Gramene" id="BGIOSGA018222-TA">
    <property type="protein sequence ID" value="BGIOSGA018222-PA"/>
    <property type="gene ID" value="BGIOSGA018222"/>
</dbReference>
<name>B8AX31_ORYSI</name>
<feature type="region of interest" description="Disordered" evidence="1">
    <location>
        <begin position="42"/>
        <end position="74"/>
    </location>
</feature>
<keyword evidence="3" id="KW-1185">Reference proteome</keyword>
<dbReference type="HOGENOM" id="CLU_1931019_0_0_1"/>
<sequence length="131" mass="14103">MLGRASPLLAGGELAASPLAGSGQGEGAAATAVVWVAHVPPPLLSGGREREGHVQSGNSSKEHSFGHRNEDFNSGDGVSNIYFDDLHRLFNNDRLDIYLLKAWVLFEIMEATKNPISVGFLDPFIAKWESV</sequence>
<evidence type="ECO:0000313" key="3">
    <source>
        <dbReference type="Proteomes" id="UP000007015"/>
    </source>
</evidence>
<dbReference type="AlphaFoldDB" id="B8AX31"/>
<accession>B8AX31</accession>
<gene>
    <name evidence="2" type="ORF">OsI_19601</name>
</gene>
<dbReference type="Proteomes" id="UP000007015">
    <property type="component" value="Chromosome 5"/>
</dbReference>